<feature type="compositionally biased region" description="Polar residues" evidence="1">
    <location>
        <begin position="121"/>
        <end position="133"/>
    </location>
</feature>
<feature type="region of interest" description="Disordered" evidence="1">
    <location>
        <begin position="66"/>
        <end position="133"/>
    </location>
</feature>
<dbReference type="EMBL" id="VKHP01000072">
    <property type="protein sequence ID" value="NEU97893.1"/>
    <property type="molecule type" value="Genomic_DNA"/>
</dbReference>
<evidence type="ECO:0000256" key="1">
    <source>
        <dbReference type="SAM" id="MobiDB-lite"/>
    </source>
</evidence>
<reference evidence="2 3" key="1">
    <citation type="journal article" date="2020" name="Arch. Microbiol.">
        <title>Bradyrhizobium uaiense sp. nov., a new highly efficient cowpea symbiont.</title>
        <authorList>
            <person name="Cabral Michel D."/>
            <person name="Azarias Guimaraes A."/>
            <person name="Martins da Costa E."/>
            <person name="Soares de Carvalho T."/>
            <person name="Balsanelli E."/>
            <person name="Willems A."/>
            <person name="Maltempi de Souza E."/>
            <person name="de Souza Moreira F.M."/>
        </authorList>
    </citation>
    <scope>NUCLEOTIDE SEQUENCE [LARGE SCALE GENOMIC DNA]</scope>
    <source>
        <strain evidence="2 3">UFLA 03-164</strain>
    </source>
</reference>
<keyword evidence="3" id="KW-1185">Reference proteome</keyword>
<protein>
    <submittedName>
        <fullName evidence="2">Uncharacterized protein</fullName>
    </submittedName>
</protein>
<accession>A0A6P1BI01</accession>
<comment type="caution">
    <text evidence="2">The sequence shown here is derived from an EMBL/GenBank/DDBJ whole genome shotgun (WGS) entry which is preliminary data.</text>
</comment>
<dbReference type="AlphaFoldDB" id="A0A6P1BI01"/>
<name>A0A6P1BI01_9BRAD</name>
<gene>
    <name evidence="2" type="ORF">FNJ47_19160</name>
</gene>
<organism evidence="2 3">
    <name type="scientific">Bradyrhizobium uaiense</name>
    <dbReference type="NCBI Taxonomy" id="2594946"/>
    <lineage>
        <taxon>Bacteria</taxon>
        <taxon>Pseudomonadati</taxon>
        <taxon>Pseudomonadota</taxon>
        <taxon>Alphaproteobacteria</taxon>
        <taxon>Hyphomicrobiales</taxon>
        <taxon>Nitrobacteraceae</taxon>
        <taxon>Bradyrhizobium</taxon>
    </lineage>
</organism>
<evidence type="ECO:0000313" key="3">
    <source>
        <dbReference type="Proteomes" id="UP000468531"/>
    </source>
</evidence>
<proteinExistence type="predicted"/>
<sequence length="133" mass="14212">MVTGDHEHDGVHYFLIRQPQGGSFQVPGWMFDPAACSTEIVTVPRLPVSQLLELRSLIDQTVACRPEEVSPGGFGDEKAVSYANGSVPSPNPAQRHERRRTPKGAGASASIADGSGDEAGQRTSGQRQKGSRQ</sequence>
<dbReference type="Proteomes" id="UP000468531">
    <property type="component" value="Unassembled WGS sequence"/>
</dbReference>
<feature type="compositionally biased region" description="Low complexity" evidence="1">
    <location>
        <begin position="104"/>
        <end position="114"/>
    </location>
</feature>
<evidence type="ECO:0000313" key="2">
    <source>
        <dbReference type="EMBL" id="NEU97893.1"/>
    </source>
</evidence>